<dbReference type="SUPFAM" id="SSF88946">
    <property type="entry name" value="Sigma2 domain of RNA polymerase sigma factors"/>
    <property type="match status" value="1"/>
</dbReference>
<name>A0A2T4UBZ9_9ACTN</name>
<dbReference type="InterPro" id="IPR039425">
    <property type="entry name" value="RNA_pol_sigma-70-like"/>
</dbReference>
<dbReference type="Gene3D" id="1.10.1740.10">
    <property type="match status" value="1"/>
</dbReference>
<evidence type="ECO:0000313" key="10">
    <source>
        <dbReference type="Proteomes" id="UP000240739"/>
    </source>
</evidence>
<feature type="compositionally biased region" description="Gly residues" evidence="6">
    <location>
        <begin position="502"/>
        <end position="511"/>
    </location>
</feature>
<feature type="compositionally biased region" description="Low complexity" evidence="6">
    <location>
        <begin position="438"/>
        <end position="452"/>
    </location>
</feature>
<dbReference type="CDD" id="cd06171">
    <property type="entry name" value="Sigma70_r4"/>
    <property type="match status" value="1"/>
</dbReference>
<protein>
    <recommendedName>
        <fullName evidence="11">Sigma-70 family RNA polymerase sigma factor</fullName>
    </recommendedName>
</protein>
<dbReference type="OrthoDB" id="9811152at2"/>
<feature type="domain" description="RNA polymerase sigma-70 region 2" evidence="7">
    <location>
        <begin position="45"/>
        <end position="109"/>
    </location>
</feature>
<dbReference type="AlphaFoldDB" id="A0A2T4UBZ9"/>
<keyword evidence="10" id="KW-1185">Reference proteome</keyword>
<evidence type="ECO:0008006" key="11">
    <source>
        <dbReference type="Google" id="ProtNLM"/>
    </source>
</evidence>
<dbReference type="InterPro" id="IPR014284">
    <property type="entry name" value="RNA_pol_sigma-70_dom"/>
</dbReference>
<evidence type="ECO:0000256" key="4">
    <source>
        <dbReference type="ARBA" id="ARBA00023125"/>
    </source>
</evidence>
<feature type="compositionally biased region" description="Gly residues" evidence="6">
    <location>
        <begin position="453"/>
        <end position="465"/>
    </location>
</feature>
<dbReference type="InterPro" id="IPR013324">
    <property type="entry name" value="RNA_pol_sigma_r3/r4-like"/>
</dbReference>
<dbReference type="InterPro" id="IPR013249">
    <property type="entry name" value="RNA_pol_sigma70_r4_t2"/>
</dbReference>
<dbReference type="InterPro" id="IPR007627">
    <property type="entry name" value="RNA_pol_sigma70_r2"/>
</dbReference>
<feature type="domain" description="RNA polymerase sigma factor 70 region 4 type 2" evidence="8">
    <location>
        <begin position="147"/>
        <end position="189"/>
    </location>
</feature>
<dbReference type="NCBIfam" id="TIGR02937">
    <property type="entry name" value="sigma70-ECF"/>
    <property type="match status" value="1"/>
</dbReference>
<gene>
    <name evidence="9" type="ORF">C7Y72_21985</name>
</gene>
<keyword evidence="3" id="KW-0731">Sigma factor</keyword>
<evidence type="ECO:0000256" key="2">
    <source>
        <dbReference type="ARBA" id="ARBA00023015"/>
    </source>
</evidence>
<dbReference type="Proteomes" id="UP000240739">
    <property type="component" value="Unassembled WGS sequence"/>
</dbReference>
<keyword evidence="4" id="KW-0238">DNA-binding</keyword>
<keyword evidence="2" id="KW-0805">Transcription regulation</keyword>
<evidence type="ECO:0000259" key="8">
    <source>
        <dbReference type="Pfam" id="PF08281"/>
    </source>
</evidence>
<accession>A0A2T4UBZ9</accession>
<dbReference type="PANTHER" id="PTHR43133">
    <property type="entry name" value="RNA POLYMERASE ECF-TYPE SIGMA FACTO"/>
    <property type="match status" value="1"/>
</dbReference>
<dbReference type="PANTHER" id="PTHR43133:SF8">
    <property type="entry name" value="RNA POLYMERASE SIGMA FACTOR HI_1459-RELATED"/>
    <property type="match status" value="1"/>
</dbReference>
<dbReference type="Pfam" id="PF04542">
    <property type="entry name" value="Sigma70_r2"/>
    <property type="match status" value="1"/>
</dbReference>
<proteinExistence type="inferred from homology"/>
<dbReference type="EMBL" id="PYYB01000005">
    <property type="protein sequence ID" value="PTL54406.1"/>
    <property type="molecule type" value="Genomic_DNA"/>
</dbReference>
<dbReference type="GO" id="GO:0003677">
    <property type="term" value="F:DNA binding"/>
    <property type="evidence" value="ECO:0007669"/>
    <property type="project" value="UniProtKB-KW"/>
</dbReference>
<dbReference type="SUPFAM" id="SSF88659">
    <property type="entry name" value="Sigma3 and sigma4 domains of RNA polymerase sigma factors"/>
    <property type="match status" value="1"/>
</dbReference>
<dbReference type="GO" id="GO:0016987">
    <property type="term" value="F:sigma factor activity"/>
    <property type="evidence" value="ECO:0007669"/>
    <property type="project" value="UniProtKB-KW"/>
</dbReference>
<dbReference type="RefSeq" id="WP_107571348.1">
    <property type="nucleotide sequence ID" value="NZ_PYYB01000005.1"/>
</dbReference>
<feature type="compositionally biased region" description="Basic and acidic residues" evidence="6">
    <location>
        <begin position="374"/>
        <end position="392"/>
    </location>
</feature>
<evidence type="ECO:0000259" key="7">
    <source>
        <dbReference type="Pfam" id="PF04542"/>
    </source>
</evidence>
<dbReference type="Gene3D" id="1.10.10.10">
    <property type="entry name" value="Winged helix-like DNA-binding domain superfamily/Winged helix DNA-binding domain"/>
    <property type="match status" value="1"/>
</dbReference>
<evidence type="ECO:0000256" key="5">
    <source>
        <dbReference type="ARBA" id="ARBA00023163"/>
    </source>
</evidence>
<feature type="compositionally biased region" description="Low complexity" evidence="6">
    <location>
        <begin position="491"/>
        <end position="501"/>
    </location>
</feature>
<organism evidence="9 10">
    <name type="scientific">Paraconexibacter algicola</name>
    <dbReference type="NCBI Taxonomy" id="2133960"/>
    <lineage>
        <taxon>Bacteria</taxon>
        <taxon>Bacillati</taxon>
        <taxon>Actinomycetota</taxon>
        <taxon>Thermoleophilia</taxon>
        <taxon>Solirubrobacterales</taxon>
        <taxon>Paraconexibacteraceae</taxon>
        <taxon>Paraconexibacter</taxon>
    </lineage>
</organism>
<dbReference type="Pfam" id="PF08281">
    <property type="entry name" value="Sigma70_r4_2"/>
    <property type="match status" value="1"/>
</dbReference>
<evidence type="ECO:0000256" key="3">
    <source>
        <dbReference type="ARBA" id="ARBA00023082"/>
    </source>
</evidence>
<reference evidence="9 10" key="1">
    <citation type="submission" date="2018-03" db="EMBL/GenBank/DDBJ databases">
        <title>Aquarubrobacter algicola gen. nov., sp. nov., a novel actinobacterium isolated from shallow eutrophic lake during the end of cyanobacterial harmful algal blooms.</title>
        <authorList>
            <person name="Chun S.J."/>
        </authorList>
    </citation>
    <scope>NUCLEOTIDE SEQUENCE [LARGE SCALE GENOMIC DNA]</scope>
    <source>
        <strain evidence="9 10">Seoho-28</strain>
    </source>
</reference>
<keyword evidence="5" id="KW-0804">Transcription</keyword>
<comment type="caution">
    <text evidence="9">The sequence shown here is derived from an EMBL/GenBank/DDBJ whole genome shotgun (WGS) entry which is preliminary data.</text>
</comment>
<dbReference type="InterPro" id="IPR036388">
    <property type="entry name" value="WH-like_DNA-bd_sf"/>
</dbReference>
<dbReference type="GO" id="GO:0006352">
    <property type="term" value="P:DNA-templated transcription initiation"/>
    <property type="evidence" value="ECO:0007669"/>
    <property type="project" value="InterPro"/>
</dbReference>
<comment type="similarity">
    <text evidence="1">Belongs to the sigma-70 factor family. ECF subfamily.</text>
</comment>
<sequence>MDAPVTRAPAARRLLRGGPLLRLRSDEQLLASFRAGNDDAFQVLHDRYRQRLFTYARQMLGGSTSDAEDAMQDVFLRAYGALRADERPVSVRAWLYRVAHNRCIDQLRRPRPATVELHDELQASALHDPLTEASRREDLQRLVTDVGRLPEQQRSALLLREMEGLSYVELATALECSVPAVKSLLVRARMGLVEQAEARALSCADIRDDLDQAHDRGVRMTGRARRHLRDCAACRSYRDTLKGVSTGLHSLSPSAGPWGLVMKILGIGSAGSGAAAGGAATMGAGAASGGGVALIGGGAAATASKVAAIVCCAAVVGGGAAEVQHRIVPPKKQEERGQRAAAPRAAAPVAAAAVAAPAPAAARRAAERPTGATSERRKAEKDRRRTAMHAETDDAALPAVGLGTADEPTADGGLGGDPAAAPVVDPTGGAQAPDEPVAPTTTDTGPTAPTTGTGHGTGTGSGSGTGTTTATTTPGALAGQPTTVEPPRDTGAPAGAAAPAAGPGGASGPGPSGTVRP</sequence>
<evidence type="ECO:0000256" key="1">
    <source>
        <dbReference type="ARBA" id="ARBA00010641"/>
    </source>
</evidence>
<feature type="compositionally biased region" description="Low complexity" evidence="6">
    <location>
        <begin position="466"/>
        <end position="483"/>
    </location>
</feature>
<dbReference type="InterPro" id="IPR013325">
    <property type="entry name" value="RNA_pol_sigma_r2"/>
</dbReference>
<evidence type="ECO:0000313" key="9">
    <source>
        <dbReference type="EMBL" id="PTL54406.1"/>
    </source>
</evidence>
<feature type="region of interest" description="Disordered" evidence="6">
    <location>
        <begin position="358"/>
        <end position="517"/>
    </location>
</feature>
<evidence type="ECO:0000256" key="6">
    <source>
        <dbReference type="SAM" id="MobiDB-lite"/>
    </source>
</evidence>